<comment type="caution">
    <text evidence="3">The sequence shown here is derived from an EMBL/GenBank/DDBJ whole genome shotgun (WGS) entry which is preliminary data.</text>
</comment>
<sequence length="153" mass="15708">MANPGQKPVRSPHPLARKAAPSATVPGAARKKKLASSAITLGAMGVLSTLLVGFCAAQDTFAQRTTADCVDLTDRQPDGTYRTVDDDLCDDDDGHSGGYHGSHGAYGWYYGGTPRAGRVGGGTTVRPANARVDTRSGTVLQRGGFGGRTSGGS</sequence>
<evidence type="ECO:0000256" key="1">
    <source>
        <dbReference type="SAM" id="MobiDB-lite"/>
    </source>
</evidence>
<name>A0A7W8Z9R8_9ACTN</name>
<dbReference type="RefSeq" id="WP_239139563.1">
    <property type="nucleotide sequence ID" value="NZ_BOOS01000043.1"/>
</dbReference>
<organism evidence="3 4">
    <name type="scientific">Sphaerisporangium krabiense</name>
    <dbReference type="NCBI Taxonomy" id="763782"/>
    <lineage>
        <taxon>Bacteria</taxon>
        <taxon>Bacillati</taxon>
        <taxon>Actinomycetota</taxon>
        <taxon>Actinomycetes</taxon>
        <taxon>Streptosporangiales</taxon>
        <taxon>Streptosporangiaceae</taxon>
        <taxon>Sphaerisporangium</taxon>
    </lineage>
</organism>
<dbReference type="Proteomes" id="UP000588112">
    <property type="component" value="Unassembled WGS sequence"/>
</dbReference>
<protein>
    <submittedName>
        <fullName evidence="3">Uncharacterized protein YgiB involved in biofilm formation</fullName>
    </submittedName>
</protein>
<keyword evidence="2" id="KW-1133">Transmembrane helix</keyword>
<dbReference type="EMBL" id="JACHBR010000002">
    <property type="protein sequence ID" value="MBB5630102.1"/>
    <property type="molecule type" value="Genomic_DNA"/>
</dbReference>
<evidence type="ECO:0000313" key="3">
    <source>
        <dbReference type="EMBL" id="MBB5630102.1"/>
    </source>
</evidence>
<evidence type="ECO:0000256" key="2">
    <source>
        <dbReference type="SAM" id="Phobius"/>
    </source>
</evidence>
<reference evidence="3 4" key="1">
    <citation type="submission" date="2020-08" db="EMBL/GenBank/DDBJ databases">
        <title>Sequencing the genomes of 1000 actinobacteria strains.</title>
        <authorList>
            <person name="Klenk H.-P."/>
        </authorList>
    </citation>
    <scope>NUCLEOTIDE SEQUENCE [LARGE SCALE GENOMIC DNA]</scope>
    <source>
        <strain evidence="3 4">DSM 45790</strain>
    </source>
</reference>
<feature type="compositionally biased region" description="Gly residues" evidence="1">
    <location>
        <begin position="143"/>
        <end position="153"/>
    </location>
</feature>
<feature type="transmembrane region" description="Helical" evidence="2">
    <location>
        <begin position="34"/>
        <end position="54"/>
    </location>
</feature>
<feature type="region of interest" description="Disordered" evidence="1">
    <location>
        <begin position="134"/>
        <end position="153"/>
    </location>
</feature>
<keyword evidence="2" id="KW-0472">Membrane</keyword>
<keyword evidence="2" id="KW-0812">Transmembrane</keyword>
<proteinExistence type="predicted"/>
<accession>A0A7W8Z9R8</accession>
<feature type="region of interest" description="Disordered" evidence="1">
    <location>
        <begin position="1"/>
        <end position="29"/>
    </location>
</feature>
<dbReference type="AlphaFoldDB" id="A0A7W8Z9R8"/>
<evidence type="ECO:0000313" key="4">
    <source>
        <dbReference type="Proteomes" id="UP000588112"/>
    </source>
</evidence>
<keyword evidence="4" id="KW-1185">Reference proteome</keyword>
<gene>
    <name evidence="3" type="ORF">BJ981_005866</name>
</gene>